<dbReference type="GO" id="GO:0031593">
    <property type="term" value="F:polyubiquitin modification-dependent protein binding"/>
    <property type="evidence" value="ECO:0007669"/>
    <property type="project" value="TreeGrafter"/>
</dbReference>
<feature type="domain" description="UBA" evidence="4">
    <location>
        <begin position="479"/>
        <end position="525"/>
    </location>
</feature>
<dbReference type="GO" id="GO:0006511">
    <property type="term" value="P:ubiquitin-dependent protein catabolic process"/>
    <property type="evidence" value="ECO:0007669"/>
    <property type="project" value="TreeGrafter"/>
</dbReference>
<dbReference type="Gene3D" id="3.10.20.90">
    <property type="entry name" value="Phosphatidylinositol 3-kinase Catalytic Subunit, Chain A, domain 1"/>
    <property type="match status" value="1"/>
</dbReference>
<dbReference type="AlphaFoldDB" id="A0A3P8YQX2"/>
<dbReference type="SMART" id="SM00727">
    <property type="entry name" value="STI1"/>
    <property type="match status" value="2"/>
</dbReference>
<dbReference type="InterPro" id="IPR029071">
    <property type="entry name" value="Ubiquitin-like_domsf"/>
</dbReference>
<dbReference type="Pfam" id="PF23195">
    <property type="entry name" value="UBQLN1"/>
    <property type="match status" value="1"/>
</dbReference>
<dbReference type="Pfam" id="PF00627">
    <property type="entry name" value="UBA"/>
    <property type="match status" value="1"/>
</dbReference>
<dbReference type="InterPro" id="IPR015496">
    <property type="entry name" value="Ubiquilin"/>
</dbReference>
<evidence type="ECO:0000313" key="6">
    <source>
        <dbReference type="Ensembl" id="ENSELUP00000018960.3"/>
    </source>
</evidence>
<dbReference type="InParanoid" id="A0A3P8YQX2"/>
<evidence type="ECO:0000256" key="1">
    <source>
        <dbReference type="ARBA" id="ARBA00004496"/>
    </source>
</evidence>
<name>A0A3P8YQX2_ESOLU</name>
<dbReference type="FunFam" id="3.10.20.90:FF:000095">
    <property type="entry name" value="Ubiquilin 4"/>
    <property type="match status" value="1"/>
</dbReference>
<organism evidence="6 7">
    <name type="scientific">Esox lucius</name>
    <name type="common">Northern pike</name>
    <dbReference type="NCBI Taxonomy" id="8010"/>
    <lineage>
        <taxon>Eukaryota</taxon>
        <taxon>Metazoa</taxon>
        <taxon>Chordata</taxon>
        <taxon>Craniata</taxon>
        <taxon>Vertebrata</taxon>
        <taxon>Euteleostomi</taxon>
        <taxon>Actinopterygii</taxon>
        <taxon>Neopterygii</taxon>
        <taxon>Teleostei</taxon>
        <taxon>Protacanthopterygii</taxon>
        <taxon>Esociformes</taxon>
        <taxon>Esocidae</taxon>
        <taxon>Esox</taxon>
    </lineage>
</organism>
<dbReference type="Gene3D" id="1.10.260.100">
    <property type="match status" value="1"/>
</dbReference>
<dbReference type="STRING" id="8010.ENSELUP00000018960"/>
<evidence type="ECO:0008006" key="8">
    <source>
        <dbReference type="Google" id="ProtNLM"/>
    </source>
</evidence>
<dbReference type="InterPro" id="IPR015940">
    <property type="entry name" value="UBA"/>
</dbReference>
<dbReference type="CDD" id="cd14399">
    <property type="entry name" value="UBA_PLICs"/>
    <property type="match status" value="1"/>
</dbReference>
<dbReference type="SMART" id="SM00213">
    <property type="entry name" value="UBQ"/>
    <property type="match status" value="1"/>
</dbReference>
<proteinExistence type="predicted"/>
<protein>
    <recommendedName>
        <fullName evidence="8">Ubiquilin 1</fullName>
    </recommendedName>
</protein>
<dbReference type="InterPro" id="IPR006636">
    <property type="entry name" value="STI1_HS-bd"/>
</dbReference>
<dbReference type="PROSITE" id="PS50053">
    <property type="entry name" value="UBIQUITIN_2"/>
    <property type="match status" value="1"/>
</dbReference>
<dbReference type="Ensembl" id="ENSELUT00000028981.3">
    <property type="protein sequence ID" value="ENSELUP00000018960.3"/>
    <property type="gene ID" value="ENSELUG00000018374.3"/>
</dbReference>
<dbReference type="Proteomes" id="UP000265140">
    <property type="component" value="Chromosome 13"/>
</dbReference>
<dbReference type="SUPFAM" id="SSF46934">
    <property type="entry name" value="UBA-like"/>
    <property type="match status" value="1"/>
</dbReference>
<evidence type="ECO:0000313" key="7">
    <source>
        <dbReference type="Proteomes" id="UP000265140"/>
    </source>
</evidence>
<dbReference type="Gene3D" id="1.10.8.10">
    <property type="entry name" value="DNA helicase RuvA subunit, C-terminal domain"/>
    <property type="match status" value="1"/>
</dbReference>
<dbReference type="PANTHER" id="PTHR10677">
    <property type="entry name" value="UBIQUILIN"/>
    <property type="match status" value="1"/>
</dbReference>
<dbReference type="InterPro" id="IPR000626">
    <property type="entry name" value="Ubiquitin-like_dom"/>
</dbReference>
<accession>A0A3P8YQX2</accession>
<keyword evidence="2" id="KW-0963">Cytoplasm</keyword>
<keyword evidence="7" id="KW-1185">Reference proteome</keyword>
<evidence type="ECO:0000259" key="5">
    <source>
        <dbReference type="PROSITE" id="PS50053"/>
    </source>
</evidence>
<sequence length="528" mass="56829">GFVANAAGAPPEMADAVDKDEQSPFCKIIRITVKTPKEIKEIAVPDNSTIIQFKVQLAKLFEAQTEQLVLIFAGKVLKDADLLSHQGVHDGLTVHLVTKTQSGNASERAQPAVPISDLGPPTQSTLPPSSLGGIGSPGLVAERPGLSEPQQQMHRQLISSPEVLTQVMDNLVSNPDMMRQITMATPLLQHEPYNSHPLSNPDVIRQSPEMSQEPTVVQEMLRNPERSPSNPENIPGGNSALRRTDPLQAVQEPVLNAIAGNPSASLMTLMSPAVENGDPLYEPVVLPASTDTSVGTATPINTSSQHSTGPQSTILLNLGPDMEGMQSLLRQIMENPTLMHSMLSAPYVRSLLNSLSQNPDLAAQIMLTSPLFAGNAQLQQQMRRQLPTFLQQMQNPEKLSAMSNPRALQALMQIQQGLQTLAAEVPGFIPGVELGGGLSSDHAPSDLSSAHVATEPGQLQQQQFVQQMLEALASTSHQSHSEEMQFQQQLEQLTSMGFPDRETNLQVLVATQGDVDAAIERLLGSQPS</sequence>
<evidence type="ECO:0000256" key="2">
    <source>
        <dbReference type="ARBA" id="ARBA00022490"/>
    </source>
</evidence>
<dbReference type="PANTHER" id="PTHR10677:SF16">
    <property type="entry name" value="UBIQUILIN-1"/>
    <property type="match status" value="1"/>
</dbReference>
<dbReference type="PROSITE" id="PS50030">
    <property type="entry name" value="UBA"/>
    <property type="match status" value="1"/>
</dbReference>
<reference evidence="6" key="4">
    <citation type="submission" date="2025-09" db="UniProtKB">
        <authorList>
            <consortium name="Ensembl"/>
        </authorList>
    </citation>
    <scope>IDENTIFICATION</scope>
</reference>
<feature type="region of interest" description="Disordered" evidence="3">
    <location>
        <begin position="102"/>
        <end position="130"/>
    </location>
</feature>
<evidence type="ECO:0000256" key="3">
    <source>
        <dbReference type="SAM" id="MobiDB-lite"/>
    </source>
</evidence>
<reference evidence="6" key="2">
    <citation type="submission" date="2020-02" db="EMBL/GenBank/DDBJ databases">
        <title>Esox lucius (northern pike) genome, fEsoLuc1, primary haplotype.</title>
        <authorList>
            <person name="Myers G."/>
            <person name="Karagic N."/>
            <person name="Meyer A."/>
            <person name="Pippel M."/>
            <person name="Reichard M."/>
            <person name="Winkler S."/>
            <person name="Tracey A."/>
            <person name="Sims Y."/>
            <person name="Howe K."/>
            <person name="Rhie A."/>
            <person name="Formenti G."/>
            <person name="Durbin R."/>
            <person name="Fedrigo O."/>
            <person name="Jarvis E.D."/>
        </authorList>
    </citation>
    <scope>NUCLEOTIDE SEQUENCE [LARGE SCALE GENOMIC DNA]</scope>
</reference>
<dbReference type="GO" id="GO:0005829">
    <property type="term" value="C:cytosol"/>
    <property type="evidence" value="ECO:0007669"/>
    <property type="project" value="TreeGrafter"/>
</dbReference>
<comment type="subcellular location">
    <subcellularLocation>
        <location evidence="1">Cytoplasm</location>
    </subcellularLocation>
</comment>
<dbReference type="InterPro" id="IPR009060">
    <property type="entry name" value="UBA-like_sf"/>
</dbReference>
<dbReference type="Pfam" id="PF00240">
    <property type="entry name" value="ubiquitin"/>
    <property type="match status" value="1"/>
</dbReference>
<reference evidence="6" key="3">
    <citation type="submission" date="2025-08" db="UniProtKB">
        <authorList>
            <consortium name="Ensembl"/>
        </authorList>
    </citation>
    <scope>IDENTIFICATION</scope>
</reference>
<dbReference type="GeneTree" id="ENSGT00940000156437"/>
<reference evidence="7" key="1">
    <citation type="journal article" date="2014" name="PLoS ONE">
        <title>The genome and linkage map of the northern pike (Esox lucius): conserved synteny revealed between the salmonid sister group and the Neoteleostei.</title>
        <authorList>
            <person name="Rondeau E.B."/>
            <person name="Minkley D.R."/>
            <person name="Leong J.S."/>
            <person name="Messmer A.M."/>
            <person name="Jantzen J.R."/>
            <person name="von Schalburg K.R."/>
            <person name="Lemon C."/>
            <person name="Bird N.H."/>
            <person name="Koop B.F."/>
        </authorList>
    </citation>
    <scope>NUCLEOTIDE SEQUENCE</scope>
</reference>
<dbReference type="Bgee" id="ENSELUG00000018374">
    <property type="expression patterns" value="Expressed in brain and 12 other cell types or tissues"/>
</dbReference>
<feature type="region of interest" description="Disordered" evidence="3">
    <location>
        <begin position="222"/>
        <end position="241"/>
    </location>
</feature>
<dbReference type="CDD" id="cd01808">
    <property type="entry name" value="Ubl_PLICs"/>
    <property type="match status" value="1"/>
</dbReference>
<dbReference type="FunFam" id="1.10.260.100:FF:000003">
    <property type="entry name" value="Ubiquilin 1"/>
    <property type="match status" value="1"/>
</dbReference>
<dbReference type="SUPFAM" id="SSF54236">
    <property type="entry name" value="Ubiquitin-like"/>
    <property type="match status" value="1"/>
</dbReference>
<feature type="domain" description="Ubiquitin-like" evidence="5">
    <location>
        <begin position="29"/>
        <end position="103"/>
    </location>
</feature>
<evidence type="ECO:0000259" key="4">
    <source>
        <dbReference type="PROSITE" id="PS50030"/>
    </source>
</evidence>
<dbReference type="OMA" id="FNMFPGQ"/>
<dbReference type="SMART" id="SM00165">
    <property type="entry name" value="UBA"/>
    <property type="match status" value="1"/>
</dbReference>
<feature type="compositionally biased region" description="Low complexity" evidence="3">
    <location>
        <begin position="118"/>
        <end position="130"/>
    </location>
</feature>
<gene>
    <name evidence="6" type="primary">UBQLN1</name>
</gene>